<dbReference type="PANTHER" id="PTHR11552">
    <property type="entry name" value="GLUCOSE-METHANOL-CHOLINE GMC OXIDOREDUCTASE"/>
    <property type="match status" value="1"/>
</dbReference>
<keyword evidence="4" id="KW-0274">FAD</keyword>
<comment type="cofactor">
    <cofactor evidence="1">
        <name>FAD</name>
        <dbReference type="ChEBI" id="CHEBI:57692"/>
    </cofactor>
</comment>
<evidence type="ECO:0000256" key="4">
    <source>
        <dbReference type="ARBA" id="ARBA00022827"/>
    </source>
</evidence>
<dbReference type="EMBL" id="JNFP01000056">
    <property type="protein sequence ID" value="KIA60910.1"/>
    <property type="molecule type" value="Genomic_DNA"/>
</dbReference>
<proteinExistence type="inferred from homology"/>
<dbReference type="Gene3D" id="3.50.50.60">
    <property type="entry name" value="FAD/NAD(P)-binding domain"/>
    <property type="match status" value="1"/>
</dbReference>
<keyword evidence="3" id="KW-0285">Flavoprotein</keyword>
<dbReference type="SUPFAM" id="SSF54373">
    <property type="entry name" value="FAD-linked reductases, C-terminal domain"/>
    <property type="match status" value="1"/>
</dbReference>
<evidence type="ECO:0000259" key="6">
    <source>
        <dbReference type="Pfam" id="PF05199"/>
    </source>
</evidence>
<gene>
    <name evidence="7" type="ORF">FG87_34160</name>
</gene>
<organism evidence="7 8">
    <name type="scientific">Nocardia vulneris</name>
    <dbReference type="NCBI Taxonomy" id="1141657"/>
    <lineage>
        <taxon>Bacteria</taxon>
        <taxon>Bacillati</taxon>
        <taxon>Actinomycetota</taxon>
        <taxon>Actinomycetes</taxon>
        <taxon>Mycobacteriales</taxon>
        <taxon>Nocardiaceae</taxon>
        <taxon>Nocardia</taxon>
    </lineage>
</organism>
<evidence type="ECO:0000313" key="7">
    <source>
        <dbReference type="EMBL" id="KIA60910.1"/>
    </source>
</evidence>
<dbReference type="InterPro" id="IPR036188">
    <property type="entry name" value="FAD/NAD-bd_sf"/>
</dbReference>
<dbReference type="Proteomes" id="UP000031364">
    <property type="component" value="Unassembled WGS sequence"/>
</dbReference>
<dbReference type="InterPro" id="IPR000172">
    <property type="entry name" value="GMC_OxRdtase_N"/>
</dbReference>
<dbReference type="InterPro" id="IPR012132">
    <property type="entry name" value="GMC_OxRdtase"/>
</dbReference>
<evidence type="ECO:0000259" key="5">
    <source>
        <dbReference type="Pfam" id="PF00732"/>
    </source>
</evidence>
<feature type="domain" description="Glucose-methanol-choline oxidoreductase C-terminal" evidence="6">
    <location>
        <begin position="366"/>
        <end position="497"/>
    </location>
</feature>
<dbReference type="InterPro" id="IPR007867">
    <property type="entry name" value="GMC_OxRtase_C"/>
</dbReference>
<comment type="caution">
    <text evidence="7">The sequence shown here is derived from an EMBL/GenBank/DDBJ whole genome shotgun (WGS) entry which is preliminary data.</text>
</comment>
<dbReference type="Pfam" id="PF00732">
    <property type="entry name" value="GMC_oxred_N"/>
    <property type="match status" value="1"/>
</dbReference>
<dbReference type="PIRSF" id="PIRSF000137">
    <property type="entry name" value="Alcohol_oxidase"/>
    <property type="match status" value="1"/>
</dbReference>
<evidence type="ECO:0000256" key="1">
    <source>
        <dbReference type="ARBA" id="ARBA00001974"/>
    </source>
</evidence>
<dbReference type="RefSeq" id="WP_052281196.1">
    <property type="nucleotide sequence ID" value="NZ_BDCI01000002.1"/>
</dbReference>
<dbReference type="Pfam" id="PF05199">
    <property type="entry name" value="GMC_oxred_C"/>
    <property type="match status" value="1"/>
</dbReference>
<dbReference type="PANTHER" id="PTHR11552:SF147">
    <property type="entry name" value="CHOLINE DEHYDROGENASE, MITOCHONDRIAL"/>
    <property type="match status" value="1"/>
</dbReference>
<name>A0ABR4Z6E0_9NOCA</name>
<evidence type="ECO:0000256" key="3">
    <source>
        <dbReference type="ARBA" id="ARBA00022630"/>
    </source>
</evidence>
<dbReference type="Gene3D" id="3.30.560.10">
    <property type="entry name" value="Glucose Oxidase, domain 3"/>
    <property type="match status" value="1"/>
</dbReference>
<protein>
    <submittedName>
        <fullName evidence="7">Oxidoreductase</fullName>
    </submittedName>
</protein>
<comment type="similarity">
    <text evidence="2">Belongs to the GMC oxidoreductase family.</text>
</comment>
<reference evidence="7 8" key="1">
    <citation type="journal article" date="2014" name="Int. J. Syst. Evol. Microbiol.">
        <title>Nocardia vulneris sp. nov., isolated from wounds of human patients in North America.</title>
        <authorList>
            <person name="Lasker B.A."/>
            <person name="Bell M."/>
            <person name="Klenk H.P."/>
            <person name="Sproer C."/>
            <person name="Schumann C."/>
            <person name="Schumann P."/>
            <person name="Brown J.M."/>
        </authorList>
    </citation>
    <scope>NUCLEOTIDE SEQUENCE [LARGE SCALE GENOMIC DNA]</scope>
    <source>
        <strain evidence="7 8">W9851</strain>
    </source>
</reference>
<feature type="domain" description="Glucose-methanol-choline oxidoreductase N-terminal" evidence="5">
    <location>
        <begin position="9"/>
        <end position="296"/>
    </location>
</feature>
<accession>A0ABR4Z6E0</accession>
<sequence>MPDYELHADYIVVGAGTAGSVLARRLLDRTDATVLVLEAGGPDTNPAIRDPLRMHELWHAAEDWDYFSVAQPYAAGRRLHLPRGRVLGGSHALNATIYVRGNPADYDSWAAGCGAAGWSWREIEPLFRRIERYDRDSGGKGTAGLLDVLSDYAIDPIQEAVLAAAGQVGIAPNPDYNSGVQDGAGRAHFTLRDGMRRTTAEAYLKPALGNSRLSVRTGAQVHRVLTRRGRAYGVAGSIDGREFRASAQAEVVLTAGAIDSAALLLRSGLGPAAELRAVGIEPIADLPGVGRNLLDHWLVPVLFSAEREIAHTPGLPHAQTQLFWRSAPELSVPDVQPLHFSVPLYEQSWMSGPDNGFSLMAGIIRPDSVGRLTVAGAEGPTLIDPKVLSAAADLDRLVAAVTLCRQIGAAPALREWGAAERYPGPRVRSRADLRDYIRRTVITYHHMCGTCALGTGPEAVVDPALRVRAVAGLRVADASVMPTITTGNTNAPAMVIAERAADLIAPVRAVRS</sequence>
<evidence type="ECO:0000256" key="2">
    <source>
        <dbReference type="ARBA" id="ARBA00010790"/>
    </source>
</evidence>
<evidence type="ECO:0000313" key="8">
    <source>
        <dbReference type="Proteomes" id="UP000031364"/>
    </source>
</evidence>
<keyword evidence="8" id="KW-1185">Reference proteome</keyword>
<dbReference type="SUPFAM" id="SSF51905">
    <property type="entry name" value="FAD/NAD(P)-binding domain"/>
    <property type="match status" value="1"/>
</dbReference>